<dbReference type="InterPro" id="IPR022695">
    <property type="entry name" value="Histidinol_DH_monofunct"/>
</dbReference>
<dbReference type="Pfam" id="PF00815">
    <property type="entry name" value="Histidinol_dh"/>
    <property type="match status" value="1"/>
</dbReference>
<comment type="caution">
    <text evidence="8">The sequence shown here is derived from an EMBL/GenBank/DDBJ whole genome shotgun (WGS) entry which is preliminary data.</text>
</comment>
<keyword evidence="5" id="KW-0520">NAD</keyword>
<dbReference type="Gene3D" id="3.40.50.1980">
    <property type="entry name" value="Nitrogenase molybdenum iron protein domain"/>
    <property type="match status" value="2"/>
</dbReference>
<comment type="similarity">
    <text evidence="1 5 6 7">Belongs to the histidinol dehydrogenase family.</text>
</comment>
<feature type="binding site" evidence="5">
    <location>
        <position position="357"/>
    </location>
    <ligand>
        <name>substrate</name>
    </ligand>
</feature>
<keyword evidence="9" id="KW-1185">Reference proteome</keyword>
<dbReference type="EC" id="1.1.1.23" evidence="5"/>
<dbReference type="PANTHER" id="PTHR21256">
    <property type="entry name" value="HISTIDINOL DEHYDROGENASE HDH"/>
    <property type="match status" value="1"/>
</dbReference>
<feature type="binding site" evidence="5">
    <location>
        <position position="234"/>
    </location>
    <ligand>
        <name>substrate</name>
    </ligand>
</feature>
<protein>
    <recommendedName>
        <fullName evidence="5">Histidinol dehydrogenase</fullName>
        <shortName evidence="5">HDH</shortName>
        <ecNumber evidence="5">1.1.1.23</ecNumber>
    </recommendedName>
</protein>
<dbReference type="PANTHER" id="PTHR21256:SF2">
    <property type="entry name" value="HISTIDINE BIOSYNTHESIS TRIFUNCTIONAL PROTEIN"/>
    <property type="match status" value="1"/>
</dbReference>
<comment type="catalytic activity">
    <reaction evidence="5">
        <text>L-histidinol + 2 NAD(+) + H2O = L-histidine + 2 NADH + 3 H(+)</text>
        <dbReference type="Rhea" id="RHEA:20641"/>
        <dbReference type="ChEBI" id="CHEBI:15377"/>
        <dbReference type="ChEBI" id="CHEBI:15378"/>
        <dbReference type="ChEBI" id="CHEBI:57540"/>
        <dbReference type="ChEBI" id="CHEBI:57595"/>
        <dbReference type="ChEBI" id="CHEBI:57699"/>
        <dbReference type="ChEBI" id="CHEBI:57945"/>
        <dbReference type="EC" id="1.1.1.23"/>
    </reaction>
</comment>
<dbReference type="InterPro" id="IPR001692">
    <property type="entry name" value="Histidinol_DH_CS"/>
</dbReference>
<feature type="active site" description="Proton acceptor" evidence="5">
    <location>
        <position position="324"/>
    </location>
</feature>
<feature type="binding site" evidence="5">
    <location>
        <position position="127"/>
    </location>
    <ligand>
        <name>NAD(+)</name>
        <dbReference type="ChEBI" id="CHEBI:57540"/>
    </ligand>
</feature>
<feature type="active site" description="Proton acceptor" evidence="5">
    <location>
        <position position="323"/>
    </location>
</feature>
<dbReference type="PROSITE" id="PS00611">
    <property type="entry name" value="HISOL_DEHYDROGENASE"/>
    <property type="match status" value="1"/>
</dbReference>
<feature type="binding site" evidence="5">
    <location>
        <position position="256"/>
    </location>
    <ligand>
        <name>Zn(2+)</name>
        <dbReference type="ChEBI" id="CHEBI:29105"/>
    </ligand>
</feature>
<reference evidence="8 9" key="1">
    <citation type="journal article" date="2013" name="Int. J. Syst. Evol. Microbiol.">
        <title>Celerinatantimonas yamalensis sp. nov., a cold-adapted diazotrophic bacterium from a cold permafrost brine.</title>
        <authorList>
            <person name="Shcherbakova V."/>
            <person name="Chuvilskaya N."/>
            <person name="Rivkina E."/>
            <person name="Demidov N."/>
            <person name="Uchaeva V."/>
            <person name="Suetin S."/>
            <person name="Suzina N."/>
            <person name="Gilichinsky D."/>
        </authorList>
    </citation>
    <scope>NUCLEOTIDE SEQUENCE [LARGE SCALE GENOMIC DNA]</scope>
    <source>
        <strain evidence="8 9">C7</strain>
    </source>
</reference>
<dbReference type="PRINTS" id="PR00083">
    <property type="entry name" value="HOLDHDRGNASE"/>
</dbReference>
<dbReference type="NCBIfam" id="TIGR00069">
    <property type="entry name" value="hisD"/>
    <property type="match status" value="1"/>
</dbReference>
<keyword evidence="5" id="KW-0028">Amino-acid biosynthesis</keyword>
<feature type="binding site" evidence="5">
    <location>
        <position position="416"/>
    </location>
    <ligand>
        <name>Zn(2+)</name>
        <dbReference type="ChEBI" id="CHEBI:29105"/>
    </ligand>
</feature>
<dbReference type="InterPro" id="IPR012131">
    <property type="entry name" value="Hstdl_DH"/>
</dbReference>
<comment type="function">
    <text evidence="5">Catalyzes the sequential NAD-dependent oxidations of L-histidinol to L-histidinaldehyde and then to L-histidine.</text>
</comment>
<evidence type="ECO:0000256" key="7">
    <source>
        <dbReference type="RuleBase" id="RU004175"/>
    </source>
</evidence>
<evidence type="ECO:0000313" key="8">
    <source>
        <dbReference type="EMBL" id="MFM2484002.1"/>
    </source>
</evidence>
<organism evidence="8 9">
    <name type="scientific">Celerinatantimonas yamalensis</name>
    <dbReference type="NCBI Taxonomy" id="559956"/>
    <lineage>
        <taxon>Bacteria</taxon>
        <taxon>Pseudomonadati</taxon>
        <taxon>Pseudomonadota</taxon>
        <taxon>Gammaproteobacteria</taxon>
        <taxon>Celerinatantimonadaceae</taxon>
        <taxon>Celerinatantimonas</taxon>
    </lineage>
</organism>
<feature type="binding site" evidence="5">
    <location>
        <position position="416"/>
    </location>
    <ligand>
        <name>substrate</name>
    </ligand>
</feature>
<evidence type="ECO:0000256" key="5">
    <source>
        <dbReference type="HAMAP-Rule" id="MF_01024"/>
    </source>
</evidence>
<dbReference type="SUPFAM" id="SSF53720">
    <property type="entry name" value="ALDH-like"/>
    <property type="match status" value="1"/>
</dbReference>
<feature type="binding site" evidence="5">
    <location>
        <position position="185"/>
    </location>
    <ligand>
        <name>NAD(+)</name>
        <dbReference type="ChEBI" id="CHEBI:57540"/>
    </ligand>
</feature>
<keyword evidence="3 5" id="KW-0862">Zinc</keyword>
<feature type="binding site" evidence="5">
    <location>
        <position position="324"/>
    </location>
    <ligand>
        <name>substrate</name>
    </ligand>
</feature>
<evidence type="ECO:0000256" key="2">
    <source>
        <dbReference type="ARBA" id="ARBA00022723"/>
    </source>
</evidence>
<accession>A0ABW9G3G2</accession>
<name>A0ABW9G3G2_9GAMM</name>
<feature type="binding site" evidence="5">
    <location>
        <position position="256"/>
    </location>
    <ligand>
        <name>substrate</name>
    </ligand>
</feature>
<feature type="binding site" evidence="5">
    <location>
        <position position="357"/>
    </location>
    <ligand>
        <name>Zn(2+)</name>
        <dbReference type="ChEBI" id="CHEBI:29105"/>
    </ligand>
</feature>
<dbReference type="InterPro" id="IPR016161">
    <property type="entry name" value="Ald_DH/histidinol_DH"/>
</dbReference>
<evidence type="ECO:0000256" key="6">
    <source>
        <dbReference type="PIRNR" id="PIRNR000099"/>
    </source>
</evidence>
<evidence type="ECO:0000256" key="1">
    <source>
        <dbReference type="ARBA" id="ARBA00010178"/>
    </source>
</evidence>
<dbReference type="GO" id="GO:0004399">
    <property type="term" value="F:histidinol dehydrogenase activity"/>
    <property type="evidence" value="ECO:0007669"/>
    <property type="project" value="UniProtKB-EC"/>
</dbReference>
<comment type="cofactor">
    <cofactor evidence="5">
        <name>Zn(2+)</name>
        <dbReference type="ChEBI" id="CHEBI:29105"/>
    </cofactor>
    <text evidence="5">Binds 1 zinc ion per subunit.</text>
</comment>
<dbReference type="RefSeq" id="WP_408622145.1">
    <property type="nucleotide sequence ID" value="NZ_JBEQCT010000001.1"/>
</dbReference>
<dbReference type="Gene3D" id="1.20.5.1300">
    <property type="match status" value="1"/>
</dbReference>
<feature type="binding site" evidence="5">
    <location>
        <position position="259"/>
    </location>
    <ligand>
        <name>substrate</name>
    </ligand>
</feature>
<proteinExistence type="inferred from homology"/>
<feature type="binding site" evidence="5">
    <location>
        <position position="411"/>
    </location>
    <ligand>
        <name>substrate</name>
    </ligand>
</feature>
<evidence type="ECO:0000256" key="4">
    <source>
        <dbReference type="ARBA" id="ARBA00023002"/>
    </source>
</evidence>
<gene>
    <name evidence="5 8" type="primary">hisD</name>
    <name evidence="8" type="ORF">ABUE30_02800</name>
</gene>
<keyword evidence="5" id="KW-0368">Histidine biosynthesis</keyword>
<dbReference type="PIRSF" id="PIRSF000099">
    <property type="entry name" value="Histidinol_dh"/>
    <property type="match status" value="1"/>
</dbReference>
<dbReference type="HAMAP" id="MF_01024">
    <property type="entry name" value="HisD"/>
    <property type="match status" value="1"/>
</dbReference>
<dbReference type="Proteomes" id="UP001629953">
    <property type="component" value="Unassembled WGS sequence"/>
</dbReference>
<evidence type="ECO:0000256" key="3">
    <source>
        <dbReference type="ARBA" id="ARBA00022833"/>
    </source>
</evidence>
<sequence>MQTLIWNQLTKTQQQQVLQRPSVTHASQISAVVSDIISQVKTRQDDALFELTARFDKVQLEQIRISKQTIVQSGSKLSDAFKQAIDVARKNIGKFHQAQKPRPTLIETAPEICCELRYSAIERVGLYVPGGSAPLPSTVMMLAIPARIAGCDKIILCSPAPVSDAILYTAAMCGVDEIYAVGGAQAVAAMAYGTQSIPKVDKIFGPGNAYVTEAKRQVADDYQGAAMDLPAGPSEVLVIADQSASPVFVAADLLSQAEHGPDSQVILVTNCKSFAQAVSAEITRQCEQLERKNIAQQALENSRCIVVDNVDEAIAVSNQYGPEHLVIQTEQPRFLLNQVKNAGSVFLGAWTPESVGDYASGTNHTLPTYGYTRTYSSLGTADFMKRYTVQELSEASLRALAPTVVEIANAEGLTAHRRAVTLRTGEEN</sequence>
<comment type="pathway">
    <text evidence="5">Amino-acid biosynthesis; L-histidine biosynthesis; L-histidine from 5-phospho-alpha-D-ribose 1-diphosphate: step 9/9.</text>
</comment>
<dbReference type="EMBL" id="JBEQCT010000001">
    <property type="protein sequence ID" value="MFM2484002.1"/>
    <property type="molecule type" value="Genomic_DNA"/>
</dbReference>
<feature type="binding site" evidence="5">
    <location>
        <position position="259"/>
    </location>
    <ligand>
        <name>Zn(2+)</name>
        <dbReference type="ChEBI" id="CHEBI:29105"/>
    </ligand>
</feature>
<feature type="binding site" evidence="5">
    <location>
        <position position="208"/>
    </location>
    <ligand>
        <name>NAD(+)</name>
        <dbReference type="ChEBI" id="CHEBI:57540"/>
    </ligand>
</feature>
<dbReference type="CDD" id="cd06572">
    <property type="entry name" value="Histidinol_dh"/>
    <property type="match status" value="1"/>
</dbReference>
<keyword evidence="4 5" id="KW-0560">Oxidoreductase</keyword>
<evidence type="ECO:0000313" key="9">
    <source>
        <dbReference type="Proteomes" id="UP001629953"/>
    </source>
</evidence>
<keyword evidence="2 5" id="KW-0479">Metal-binding</keyword>